<evidence type="ECO:0008006" key="3">
    <source>
        <dbReference type="Google" id="ProtNLM"/>
    </source>
</evidence>
<dbReference type="STRING" id="692370.A6F68_00687"/>
<evidence type="ECO:0000313" key="1">
    <source>
        <dbReference type="EMBL" id="ANY19216.1"/>
    </source>
</evidence>
<dbReference type="KEGG" id="ado:A6F68_00687"/>
<evidence type="ECO:0000313" key="2">
    <source>
        <dbReference type="Proteomes" id="UP000092932"/>
    </source>
</evidence>
<dbReference type="Gene3D" id="2.40.50.90">
    <property type="match status" value="1"/>
</dbReference>
<accession>A0A1B2AAP9</accession>
<dbReference type="OrthoDB" id="7469880at2"/>
<sequence length="187" mass="20465">MTRPARPPRFDARWQDRRSRARRWRRRGPIGGIALLALVLGASLLVTRWSARQGPWETLPARIGVCGSAASWQACAIDGDTLSIAAPGGVRRRVRLTGYDAPEIDGGCLAERQLAVRARAELALWLSERPARVDGGADPPRDRYGRELRRARRIDGNGRSEWLDDHMVAAGLARRDGPGVAAGWCGG</sequence>
<dbReference type="SUPFAM" id="SSF50199">
    <property type="entry name" value="Staphylococcal nuclease"/>
    <property type="match status" value="1"/>
</dbReference>
<dbReference type="EMBL" id="CP016591">
    <property type="protein sequence ID" value="ANY19216.1"/>
    <property type="molecule type" value="Genomic_DNA"/>
</dbReference>
<protein>
    <recommendedName>
        <fullName evidence="3">TNase-like domain-containing protein</fullName>
    </recommendedName>
</protein>
<gene>
    <name evidence="1" type="ORF">A6F68_00687</name>
</gene>
<proteinExistence type="predicted"/>
<name>A0A1B2AAP9_9SPHN</name>
<keyword evidence="2" id="KW-1185">Reference proteome</keyword>
<dbReference type="AlphaFoldDB" id="A0A1B2AAP9"/>
<dbReference type="InterPro" id="IPR035437">
    <property type="entry name" value="SNase_OB-fold_sf"/>
</dbReference>
<dbReference type="Proteomes" id="UP000092932">
    <property type="component" value="Chromosome"/>
</dbReference>
<reference evidence="1 2" key="1">
    <citation type="submission" date="2016-07" db="EMBL/GenBank/DDBJ databases">
        <title>Complete genome sequence of Altererythrobacter dongtanensis KCTC 22672, a type strain with esterase isolated from tidal flat.</title>
        <authorList>
            <person name="Cheng H."/>
            <person name="Wu Y.-H."/>
            <person name="Zhou P."/>
            <person name="Huo Y.-Y."/>
            <person name="Wang C.-S."/>
            <person name="Xu X.-W."/>
        </authorList>
    </citation>
    <scope>NUCLEOTIDE SEQUENCE [LARGE SCALE GENOMIC DNA]</scope>
    <source>
        <strain evidence="1 2">KCTC 22672</strain>
    </source>
</reference>
<organism evidence="1 2">
    <name type="scientific">Tsuneonella dongtanensis</name>
    <dbReference type="NCBI Taxonomy" id="692370"/>
    <lineage>
        <taxon>Bacteria</taxon>
        <taxon>Pseudomonadati</taxon>
        <taxon>Pseudomonadota</taxon>
        <taxon>Alphaproteobacteria</taxon>
        <taxon>Sphingomonadales</taxon>
        <taxon>Erythrobacteraceae</taxon>
        <taxon>Tsuneonella</taxon>
    </lineage>
</organism>
<dbReference type="RefSeq" id="WP_067676344.1">
    <property type="nucleotide sequence ID" value="NZ_CP016591.1"/>
</dbReference>